<dbReference type="Gene3D" id="2.40.160.20">
    <property type="match status" value="1"/>
</dbReference>
<protein>
    <submittedName>
        <fullName evidence="3">DUF6089 family protein</fullName>
    </submittedName>
</protein>
<keyword evidence="1" id="KW-0732">Signal</keyword>
<evidence type="ECO:0000259" key="2">
    <source>
        <dbReference type="Pfam" id="PF19573"/>
    </source>
</evidence>
<proteinExistence type="predicted"/>
<evidence type="ECO:0000313" key="3">
    <source>
        <dbReference type="EMBL" id="MFD0767189.1"/>
    </source>
</evidence>
<feature type="chain" id="PRO_5046872574" evidence="1">
    <location>
        <begin position="20"/>
        <end position="260"/>
    </location>
</feature>
<dbReference type="Proteomes" id="UP001597073">
    <property type="component" value="Unassembled WGS sequence"/>
</dbReference>
<reference evidence="4" key="1">
    <citation type="journal article" date="2019" name="Int. J. Syst. Evol. Microbiol.">
        <title>The Global Catalogue of Microorganisms (GCM) 10K type strain sequencing project: providing services to taxonomists for standard genome sequencing and annotation.</title>
        <authorList>
            <consortium name="The Broad Institute Genomics Platform"/>
            <consortium name="The Broad Institute Genome Sequencing Center for Infectious Disease"/>
            <person name="Wu L."/>
            <person name="Ma J."/>
        </authorList>
    </citation>
    <scope>NUCLEOTIDE SEQUENCE [LARGE SCALE GENOMIC DNA]</scope>
    <source>
        <strain evidence="4">CCUG 60742</strain>
    </source>
</reference>
<feature type="signal peptide" evidence="1">
    <location>
        <begin position="1"/>
        <end position="19"/>
    </location>
</feature>
<dbReference type="Pfam" id="PF19573">
    <property type="entry name" value="DUF6089"/>
    <property type="match status" value="1"/>
</dbReference>
<dbReference type="InterPro" id="IPR045743">
    <property type="entry name" value="DUF6089"/>
</dbReference>
<dbReference type="InterPro" id="IPR011250">
    <property type="entry name" value="OMP/PagP_B-barrel"/>
</dbReference>
<feature type="domain" description="DUF6089" evidence="2">
    <location>
        <begin position="8"/>
        <end position="196"/>
    </location>
</feature>
<gene>
    <name evidence="3" type="ORF">ACFQZI_20205</name>
</gene>
<evidence type="ECO:0000256" key="1">
    <source>
        <dbReference type="SAM" id="SignalP"/>
    </source>
</evidence>
<evidence type="ECO:0000313" key="4">
    <source>
        <dbReference type="Proteomes" id="UP001597073"/>
    </source>
</evidence>
<dbReference type="SUPFAM" id="SSF56925">
    <property type="entry name" value="OMPA-like"/>
    <property type="match status" value="1"/>
</dbReference>
<keyword evidence="4" id="KW-1185">Reference proteome</keyword>
<comment type="caution">
    <text evidence="3">The sequence shown here is derived from an EMBL/GenBank/DDBJ whole genome shotgun (WGS) entry which is preliminary data.</text>
</comment>
<name>A0ABW2ZLU6_9SPHI</name>
<dbReference type="EMBL" id="JBHTIA010000025">
    <property type="protein sequence ID" value="MFD0767189.1"/>
    <property type="molecule type" value="Genomic_DNA"/>
</dbReference>
<organism evidence="3 4">
    <name type="scientific">Mucilaginibacter lutimaris</name>
    <dbReference type="NCBI Taxonomy" id="931629"/>
    <lineage>
        <taxon>Bacteria</taxon>
        <taxon>Pseudomonadati</taxon>
        <taxon>Bacteroidota</taxon>
        <taxon>Sphingobacteriia</taxon>
        <taxon>Sphingobacteriales</taxon>
        <taxon>Sphingobacteriaceae</taxon>
        <taxon>Mucilaginibacter</taxon>
    </lineage>
</organism>
<accession>A0ABW2ZLU6</accession>
<dbReference type="RefSeq" id="WP_377145745.1">
    <property type="nucleotide sequence ID" value="NZ_JBHTIA010000025.1"/>
</dbReference>
<sequence length="260" mass="29044">MPKFIAFFCIMFICMNAQAQQTWEIGGNVGAAGYIGDLNINNPVKPSGAQAGLFIKRNFNRYLGVKLNYSFGQISGADSTSGSQQLRDRNLSFTTPLKELSLMAELNFMSFIPDAGKNKYTPYIYLGAGITSYNPKAKYNGEIYELRPLQTEGTAYSSKAIVIPFGAGVKYNFSGKWTVAADLGYRFTNTDYLDDVSRNYAPKSSFNNEIARALSDRSGEKNNIYIGKAGSQRGDYKPRDFYMFVGFTISYTFVTQECYY</sequence>